<organism evidence="1 2">
    <name type="scientific">Lepraria neglecta</name>
    <dbReference type="NCBI Taxonomy" id="209136"/>
    <lineage>
        <taxon>Eukaryota</taxon>
        <taxon>Fungi</taxon>
        <taxon>Dikarya</taxon>
        <taxon>Ascomycota</taxon>
        <taxon>Pezizomycotina</taxon>
        <taxon>Lecanoromycetes</taxon>
        <taxon>OSLEUM clade</taxon>
        <taxon>Lecanoromycetidae</taxon>
        <taxon>Lecanorales</taxon>
        <taxon>Lecanorineae</taxon>
        <taxon>Stereocaulaceae</taxon>
        <taxon>Lepraria</taxon>
    </lineage>
</organism>
<dbReference type="EMBL" id="JASNWA010000003">
    <property type="protein sequence ID" value="KAK3178172.1"/>
    <property type="molecule type" value="Genomic_DNA"/>
</dbReference>
<reference evidence="1" key="1">
    <citation type="submission" date="2022-11" db="EMBL/GenBank/DDBJ databases">
        <title>Chromosomal genome sequence assembly and mating type (MAT) locus characterization of the leprose asexual lichenized fungus Lepraria neglecta (Nyl.) Erichsen.</title>
        <authorList>
            <person name="Allen J.L."/>
            <person name="Pfeffer B."/>
        </authorList>
    </citation>
    <scope>NUCLEOTIDE SEQUENCE</scope>
    <source>
        <strain evidence="1">Allen 5258</strain>
    </source>
</reference>
<gene>
    <name evidence="1" type="ORF">OEA41_000305</name>
</gene>
<evidence type="ECO:0000313" key="1">
    <source>
        <dbReference type="EMBL" id="KAK3178172.1"/>
    </source>
</evidence>
<comment type="caution">
    <text evidence="1">The sequence shown here is derived from an EMBL/GenBank/DDBJ whole genome shotgun (WGS) entry which is preliminary data.</text>
</comment>
<dbReference type="AlphaFoldDB" id="A0AAD9ZIC6"/>
<protein>
    <submittedName>
        <fullName evidence="1">Uncharacterized protein</fullName>
    </submittedName>
</protein>
<keyword evidence="2" id="KW-1185">Reference proteome</keyword>
<evidence type="ECO:0000313" key="2">
    <source>
        <dbReference type="Proteomes" id="UP001276659"/>
    </source>
</evidence>
<proteinExistence type="predicted"/>
<accession>A0AAD9ZIC6</accession>
<sequence>MAILKYLVYPMALLGAGVGTEVWIYGRQLEAAEKRITKATQGQVKATVRSEVTKSMEQFEKGLLASVAKVVQEEVTPMEKRITKATQEQVKATVGSEVTKSMEQFEKGLLASVAKVVQEEVTPMKVTLQDVQGRVVYLDSASMTMTSMMLANCQKKK</sequence>
<dbReference type="Proteomes" id="UP001276659">
    <property type="component" value="Unassembled WGS sequence"/>
</dbReference>
<name>A0AAD9ZIC6_9LECA</name>